<protein>
    <recommendedName>
        <fullName evidence="4">Nuclear transport factor 2 family protein</fullName>
    </recommendedName>
</protein>
<gene>
    <name evidence="2" type="ORF">KME65_17065</name>
</gene>
<keyword evidence="1" id="KW-0732">Signal</keyword>
<evidence type="ECO:0000313" key="2">
    <source>
        <dbReference type="EMBL" id="MBT2990669.1"/>
    </source>
</evidence>
<feature type="chain" id="PRO_5037578263" description="Nuclear transport factor 2 family protein" evidence="1">
    <location>
        <begin position="23"/>
        <end position="162"/>
    </location>
</feature>
<sequence length="162" mass="18267">MAVSSPSRFTVLLLLFISLLHGGCSDQPLTVEEQLKNLLNQAEAHLEARDLSSAMDFVDPAYSDKDGRDFRSLKTMLVGYFLRHKSIHILAKIDQIELLSEGDAEVVVFAGLAGSPQEVELGLSQWRGDLLRLKLLFVQQRDGEWRLRSAEWRRAAPQDFSL</sequence>
<comment type="caution">
    <text evidence="2">The sequence shown here is derived from an EMBL/GenBank/DDBJ whole genome shotgun (WGS) entry which is preliminary data.</text>
</comment>
<dbReference type="EMBL" id="JAHHGM010000019">
    <property type="protein sequence ID" value="MBT2990669.1"/>
    <property type="molecule type" value="Genomic_DNA"/>
</dbReference>
<dbReference type="Proteomes" id="UP000770889">
    <property type="component" value="Unassembled WGS sequence"/>
</dbReference>
<evidence type="ECO:0008006" key="4">
    <source>
        <dbReference type="Google" id="ProtNLM"/>
    </source>
</evidence>
<proteinExistence type="predicted"/>
<name>A0A944MDI1_9GAMM</name>
<dbReference type="AlphaFoldDB" id="A0A944MDI1"/>
<evidence type="ECO:0000313" key="3">
    <source>
        <dbReference type="Proteomes" id="UP000770889"/>
    </source>
</evidence>
<feature type="signal peptide" evidence="1">
    <location>
        <begin position="1"/>
        <end position="22"/>
    </location>
</feature>
<reference evidence="2 3" key="1">
    <citation type="submission" date="2021-05" db="EMBL/GenBank/DDBJ databases">
        <title>Genetic and Functional Diversity in Clade A Lucinid endosymbionts from the Bahamas.</title>
        <authorList>
            <person name="Giani N.M."/>
            <person name="Engel A.S."/>
            <person name="Campbell B.J."/>
        </authorList>
    </citation>
    <scope>NUCLEOTIDE SEQUENCE [LARGE SCALE GENOMIC DNA]</scope>
    <source>
        <strain evidence="2">LUC16012Gg_MoonRockCtena</strain>
    </source>
</reference>
<organism evidence="2 3">
    <name type="scientific">Candidatus Thiodiazotropha taylori</name>
    <dbReference type="NCBI Taxonomy" id="2792791"/>
    <lineage>
        <taxon>Bacteria</taxon>
        <taxon>Pseudomonadati</taxon>
        <taxon>Pseudomonadota</taxon>
        <taxon>Gammaproteobacteria</taxon>
        <taxon>Chromatiales</taxon>
        <taxon>Sedimenticolaceae</taxon>
        <taxon>Candidatus Thiodiazotropha</taxon>
    </lineage>
</organism>
<evidence type="ECO:0000256" key="1">
    <source>
        <dbReference type="SAM" id="SignalP"/>
    </source>
</evidence>
<accession>A0A944MDI1</accession>